<evidence type="ECO:0000313" key="1">
    <source>
        <dbReference type="EnsemblMetazoa" id="GPAI011114-PA"/>
    </source>
</evidence>
<evidence type="ECO:0000313" key="2">
    <source>
        <dbReference type="Proteomes" id="UP000092445"/>
    </source>
</evidence>
<sequence>MSLPIDKTFWVDWFLELLRSDMQLVHSNNRGNPVYEKSIQTRDAPDRCSVSRHQWTLVCNLRNYTALHNALKLNIINAPYFFQLSLVGVVCVEFLKCCEHHLIGLKRSSMAVLHGEDILQSQSVCCSCDAKEMHSEKPNISHDANRKIPRNGNHNVYNQHSENGSFTYFKIAPCLVVCQYIVSFQSEWASLSDLDECDTFWCDANLQTIVARPFVTVKL</sequence>
<name>A0A1A9ZD79_GLOPL</name>
<reference evidence="2" key="1">
    <citation type="submission" date="2014-03" db="EMBL/GenBank/DDBJ databases">
        <authorList>
            <person name="Aksoy S."/>
            <person name="Warren W."/>
            <person name="Wilson R.K."/>
        </authorList>
    </citation>
    <scope>NUCLEOTIDE SEQUENCE [LARGE SCALE GENOMIC DNA]</scope>
    <source>
        <strain evidence="2">IAEA</strain>
    </source>
</reference>
<dbReference type="VEuPathDB" id="VectorBase:GPAI011114"/>
<accession>A0A1A9ZD79</accession>
<dbReference type="EnsemblMetazoa" id="GPAI011114-RA">
    <property type="protein sequence ID" value="GPAI011114-PA"/>
    <property type="gene ID" value="GPAI011114"/>
</dbReference>
<dbReference type="AlphaFoldDB" id="A0A1A9ZD79"/>
<dbReference type="Proteomes" id="UP000092445">
    <property type="component" value="Unassembled WGS sequence"/>
</dbReference>
<keyword evidence="2" id="KW-1185">Reference proteome</keyword>
<proteinExistence type="predicted"/>
<organism evidence="1 2">
    <name type="scientific">Glossina pallidipes</name>
    <name type="common">Tsetse fly</name>
    <dbReference type="NCBI Taxonomy" id="7398"/>
    <lineage>
        <taxon>Eukaryota</taxon>
        <taxon>Metazoa</taxon>
        <taxon>Ecdysozoa</taxon>
        <taxon>Arthropoda</taxon>
        <taxon>Hexapoda</taxon>
        <taxon>Insecta</taxon>
        <taxon>Pterygota</taxon>
        <taxon>Neoptera</taxon>
        <taxon>Endopterygota</taxon>
        <taxon>Diptera</taxon>
        <taxon>Brachycera</taxon>
        <taxon>Muscomorpha</taxon>
        <taxon>Hippoboscoidea</taxon>
        <taxon>Glossinidae</taxon>
        <taxon>Glossina</taxon>
    </lineage>
</organism>
<reference evidence="1" key="2">
    <citation type="submission" date="2020-05" db="UniProtKB">
        <authorList>
            <consortium name="EnsemblMetazoa"/>
        </authorList>
    </citation>
    <scope>IDENTIFICATION</scope>
    <source>
        <strain evidence="1">IAEA</strain>
    </source>
</reference>
<protein>
    <submittedName>
        <fullName evidence="1">Uncharacterized protein</fullName>
    </submittedName>
</protein>